<dbReference type="Pfam" id="PF22814">
    <property type="entry name" value="WelO5"/>
    <property type="match status" value="1"/>
</dbReference>
<evidence type="ECO:0000313" key="3">
    <source>
        <dbReference type="Proteomes" id="UP000063229"/>
    </source>
</evidence>
<dbReference type="STRING" id="46677.AWM79_13705"/>
<proteinExistence type="inferred from homology"/>
<dbReference type="InterPro" id="IPR055091">
    <property type="entry name" value="WelO5-like"/>
</dbReference>
<name>A0A0X1T2M5_PSEAA</name>
<evidence type="ECO:0000313" key="2">
    <source>
        <dbReference type="EMBL" id="AMB86300.1"/>
    </source>
</evidence>
<dbReference type="OrthoDB" id="6532393at2"/>
<dbReference type="Proteomes" id="UP000063229">
    <property type="component" value="Chromosome"/>
</dbReference>
<dbReference type="GO" id="GO:0016491">
    <property type="term" value="F:oxidoreductase activity"/>
    <property type="evidence" value="ECO:0007669"/>
    <property type="project" value="UniProtKB-KW"/>
</dbReference>
<dbReference type="PROSITE" id="PS51471">
    <property type="entry name" value="FE2OG_OXY"/>
    <property type="match status" value="1"/>
</dbReference>
<evidence type="ECO:0000256" key="1">
    <source>
        <dbReference type="RuleBase" id="RU003682"/>
    </source>
</evidence>
<dbReference type="KEGG" id="pagb:AWM79_13705"/>
<dbReference type="AlphaFoldDB" id="A0A0X1T2M5"/>
<dbReference type="RefSeq" id="WP_017132274.1">
    <property type="nucleotide sequence ID" value="NZ_CP014135.1"/>
</dbReference>
<organism evidence="2 3">
    <name type="scientific">Pseudomonas agarici</name>
    <dbReference type="NCBI Taxonomy" id="46677"/>
    <lineage>
        <taxon>Bacteria</taxon>
        <taxon>Pseudomonadati</taxon>
        <taxon>Pseudomonadota</taxon>
        <taxon>Gammaproteobacteria</taxon>
        <taxon>Pseudomonadales</taxon>
        <taxon>Pseudomonadaceae</taxon>
        <taxon>Pseudomonas</taxon>
    </lineage>
</organism>
<keyword evidence="3" id="KW-1185">Reference proteome</keyword>
<sequence>MGNWITSELCELNEENMNLLLDFKIPGIIVKEFLPVELCKEVARSLVALSFDTYDHLKEIPVNHIGLCHNQWANDQKDVYFGKKQQAQLVIDNIYEKLSIDPVKMVTETLTQRSGRPAAIFEEPGFGRYFAGAFRSFRGHGKLHVDHAPTHILKPWAVTEISRQMTWNLYYSQLDSGGELVIYDTIHTSQNEPMKVAGDYYFPYEVLEGKDRISLIPTVGDLIIFNTQNFHEILGNSSGGHRVSQTSFIGIKADGSLGLWS</sequence>
<protein>
    <submittedName>
        <fullName evidence="2">Uncharacterized protein</fullName>
    </submittedName>
</protein>
<comment type="similarity">
    <text evidence="1">Belongs to the iron/ascorbate-dependent oxidoreductase family.</text>
</comment>
<dbReference type="EMBL" id="CP014135">
    <property type="protein sequence ID" value="AMB86300.1"/>
    <property type="molecule type" value="Genomic_DNA"/>
</dbReference>
<gene>
    <name evidence="2" type="ORF">AWM79_13705</name>
</gene>
<dbReference type="InterPro" id="IPR005123">
    <property type="entry name" value="Oxoglu/Fe-dep_dioxygenase_dom"/>
</dbReference>
<keyword evidence="1" id="KW-0560">Oxidoreductase</keyword>
<keyword evidence="1" id="KW-0408">Iron</keyword>
<accession>A0A0X1T2M5</accession>
<dbReference type="GO" id="GO:0046872">
    <property type="term" value="F:metal ion binding"/>
    <property type="evidence" value="ECO:0007669"/>
    <property type="project" value="UniProtKB-KW"/>
</dbReference>
<dbReference type="Gene3D" id="2.60.120.620">
    <property type="entry name" value="q2cbj1_9rhob like domain"/>
    <property type="match status" value="1"/>
</dbReference>
<keyword evidence="1" id="KW-0479">Metal-binding</keyword>
<reference evidence="3" key="1">
    <citation type="submission" date="2016-01" db="EMBL/GenBank/DDBJ databases">
        <authorList>
            <person name="Storey N.H."/>
            <person name="Neuman B.W."/>
        </authorList>
    </citation>
    <scope>NUCLEOTIDE SEQUENCE [LARGE SCALE GENOMIC DNA]</scope>
    <source>
        <strain evidence="3">NCPPB 2472</strain>
    </source>
</reference>